<dbReference type="InterPro" id="IPR017896">
    <property type="entry name" value="4Fe4S_Fe-S-bd"/>
</dbReference>
<feature type="binding site" evidence="6">
    <location>
        <position position="83"/>
    </location>
    <ligand>
        <name>[4Fe-4S] cluster</name>
        <dbReference type="ChEBI" id="CHEBI:49883"/>
        <label>2</label>
    </ligand>
</feature>
<dbReference type="CDD" id="cd10564">
    <property type="entry name" value="NapF_like"/>
    <property type="match status" value="1"/>
</dbReference>
<feature type="binding site" evidence="6">
    <location>
        <position position="153"/>
    </location>
    <ligand>
        <name>[4Fe-4S] cluster</name>
        <dbReference type="ChEBI" id="CHEBI:49883"/>
        <label>3</label>
    </ligand>
</feature>
<dbReference type="Pfam" id="PF13187">
    <property type="entry name" value="Fer4_9"/>
    <property type="match status" value="1"/>
</dbReference>
<dbReference type="PROSITE" id="PS51379">
    <property type="entry name" value="4FE4S_FER_2"/>
    <property type="match status" value="4"/>
</dbReference>
<evidence type="ECO:0000313" key="8">
    <source>
        <dbReference type="EMBL" id="MFK2915947.1"/>
    </source>
</evidence>
<feature type="binding site" evidence="6">
    <location>
        <position position="76"/>
    </location>
    <ligand>
        <name>[4Fe-4S] cluster</name>
        <dbReference type="ChEBI" id="CHEBI:49883"/>
        <label>2</label>
    </ligand>
</feature>
<name>A0ABW8K2Z4_9GAMM</name>
<sequence>MASPDNVPHAGRRAFLRGRASARTTIRPPWALLEPRFLDACTRCGECVETCPEQVLVIGTGGYPEFDPRLGECSFCGSCVDTCASKALDRSTTSLPWHWKAHIQHDRCFAEQGIVCASCADGCPERAIRLRPALGGIQTITVDPAACTGCGACVSLCPATAIALRIPEAPP</sequence>
<dbReference type="PANTHER" id="PTHR43687">
    <property type="entry name" value="ADENYLYLSULFATE REDUCTASE, BETA SUBUNIT"/>
    <property type="match status" value="1"/>
</dbReference>
<feature type="domain" description="4Fe-4S ferredoxin-type" evidence="7">
    <location>
        <begin position="62"/>
        <end position="93"/>
    </location>
</feature>
<comment type="cofactor">
    <cofactor evidence="6">
        <name>[4Fe-4S] cluster</name>
        <dbReference type="ChEBI" id="CHEBI:49883"/>
    </cofactor>
</comment>
<keyword evidence="1 6" id="KW-0004">4Fe-4S</keyword>
<dbReference type="InterPro" id="IPR050572">
    <property type="entry name" value="Fe-S_Ferredoxin"/>
</dbReference>
<comment type="function">
    <text evidence="6">Could be involved in the maturation of NapA, the catalytic subunit of the periplasmic nitrate reductase, before its export into the periplasm.</text>
</comment>
<dbReference type="Gene3D" id="3.30.70.20">
    <property type="match status" value="2"/>
</dbReference>
<feature type="domain" description="4Fe-4S ferredoxin-type" evidence="7">
    <location>
        <begin position="138"/>
        <end position="167"/>
    </location>
</feature>
<dbReference type="EMBL" id="JADIKD010000005">
    <property type="protein sequence ID" value="MFK2915947.1"/>
    <property type="molecule type" value="Genomic_DNA"/>
</dbReference>
<keyword evidence="5 6" id="KW-0411">Iron-sulfur</keyword>
<keyword evidence="2 6" id="KW-0479">Metal-binding</keyword>
<feature type="binding site" evidence="6">
    <location>
        <position position="51"/>
    </location>
    <ligand>
        <name>[4Fe-4S] cluster</name>
        <dbReference type="ChEBI" id="CHEBI:49883"/>
        <label>1</label>
    </ligand>
</feature>
<dbReference type="RefSeq" id="WP_379987556.1">
    <property type="nucleotide sequence ID" value="NZ_JADIKD010000005.1"/>
</dbReference>
<feature type="domain" description="4Fe-4S ferredoxin-type" evidence="7">
    <location>
        <begin position="33"/>
        <end position="61"/>
    </location>
</feature>
<comment type="caution">
    <text evidence="8">The sequence shown here is derived from an EMBL/GenBank/DDBJ whole genome shotgun (WGS) entry which is preliminary data.</text>
</comment>
<dbReference type="SUPFAM" id="SSF54862">
    <property type="entry name" value="4Fe-4S ferredoxins"/>
    <property type="match status" value="1"/>
</dbReference>
<comment type="subcellular location">
    <subcellularLocation>
        <location evidence="6">Cytoplasm</location>
    </subcellularLocation>
</comment>
<keyword evidence="3 6" id="KW-0677">Repeat</keyword>
<evidence type="ECO:0000313" key="9">
    <source>
        <dbReference type="Proteomes" id="UP001620408"/>
    </source>
</evidence>
<evidence type="ECO:0000256" key="6">
    <source>
        <dbReference type="HAMAP-Rule" id="MF_02201"/>
    </source>
</evidence>
<feature type="domain" description="4Fe-4S ferredoxin-type" evidence="7">
    <location>
        <begin position="99"/>
        <end position="133"/>
    </location>
</feature>
<proteinExistence type="inferred from homology"/>
<evidence type="ECO:0000256" key="3">
    <source>
        <dbReference type="ARBA" id="ARBA00022737"/>
    </source>
</evidence>
<feature type="binding site" evidence="6">
    <location>
        <position position="44"/>
    </location>
    <ligand>
        <name>[4Fe-4S] cluster</name>
        <dbReference type="ChEBI" id="CHEBI:49883"/>
        <label>1</label>
    </ligand>
</feature>
<dbReference type="InterPro" id="IPR017900">
    <property type="entry name" value="4Fe4S_Fe_S_CS"/>
</dbReference>
<keyword evidence="6" id="KW-0963">Cytoplasm</keyword>
<feature type="binding site" evidence="6">
    <location>
        <position position="147"/>
    </location>
    <ligand>
        <name>[4Fe-4S] cluster</name>
        <dbReference type="ChEBI" id="CHEBI:49883"/>
        <label>3</label>
    </ligand>
</feature>
<comment type="similarity">
    <text evidence="6">Belongs to the NapF family.</text>
</comment>
<protein>
    <recommendedName>
        <fullName evidence="6">Ferredoxin-type protein NapF</fullName>
    </recommendedName>
</protein>
<accession>A0ABW8K2Z4</accession>
<dbReference type="PANTHER" id="PTHR43687:SF1">
    <property type="entry name" value="FERREDOXIN III"/>
    <property type="match status" value="1"/>
</dbReference>
<dbReference type="PROSITE" id="PS00198">
    <property type="entry name" value="4FE4S_FER_1"/>
    <property type="match status" value="2"/>
</dbReference>
<dbReference type="Pfam" id="PF12838">
    <property type="entry name" value="Fer4_7"/>
    <property type="match status" value="1"/>
</dbReference>
<organism evidence="8 9">
    <name type="scientific">Dyella koreensis</name>
    <dbReference type="NCBI Taxonomy" id="311235"/>
    <lineage>
        <taxon>Bacteria</taxon>
        <taxon>Pseudomonadati</taxon>
        <taxon>Pseudomonadota</taxon>
        <taxon>Gammaproteobacteria</taxon>
        <taxon>Lysobacterales</taxon>
        <taxon>Rhodanobacteraceae</taxon>
        <taxon>Dyella</taxon>
    </lineage>
</organism>
<feature type="binding site" evidence="6">
    <location>
        <position position="41"/>
    </location>
    <ligand>
        <name>[4Fe-4S] cluster</name>
        <dbReference type="ChEBI" id="CHEBI:49883"/>
        <label>1</label>
    </ligand>
</feature>
<feature type="binding site" evidence="6">
    <location>
        <position position="47"/>
    </location>
    <ligand>
        <name>[4Fe-4S] cluster</name>
        <dbReference type="ChEBI" id="CHEBI:49883"/>
        <label>1</label>
    </ligand>
</feature>
<evidence type="ECO:0000256" key="4">
    <source>
        <dbReference type="ARBA" id="ARBA00023004"/>
    </source>
</evidence>
<evidence type="ECO:0000256" key="1">
    <source>
        <dbReference type="ARBA" id="ARBA00022485"/>
    </source>
</evidence>
<evidence type="ECO:0000259" key="7">
    <source>
        <dbReference type="PROSITE" id="PS51379"/>
    </source>
</evidence>
<keyword evidence="4 6" id="KW-0408">Iron</keyword>
<reference evidence="8 9" key="1">
    <citation type="submission" date="2020-10" db="EMBL/GenBank/DDBJ databases">
        <title>Phylogeny of dyella-like bacteria.</title>
        <authorList>
            <person name="Fu J."/>
        </authorList>
    </citation>
    <scope>NUCLEOTIDE SEQUENCE [LARGE SCALE GENOMIC DNA]</scope>
    <source>
        <strain evidence="8 9">BB4</strain>
    </source>
</reference>
<dbReference type="NCBIfam" id="TIGR00402">
    <property type="entry name" value="napF"/>
    <property type="match status" value="1"/>
</dbReference>
<comment type="subunit">
    <text evidence="6">Interacts with the cytoplasmic NapA precursor.</text>
</comment>
<evidence type="ECO:0000256" key="2">
    <source>
        <dbReference type="ARBA" id="ARBA00022723"/>
    </source>
</evidence>
<evidence type="ECO:0000256" key="5">
    <source>
        <dbReference type="ARBA" id="ARBA00023014"/>
    </source>
</evidence>
<gene>
    <name evidence="6 8" type="primary">napF</name>
    <name evidence="8" type="ORF">ISS97_01620</name>
</gene>
<feature type="binding site" evidence="6">
    <location>
        <position position="73"/>
    </location>
    <ligand>
        <name>[4Fe-4S] cluster</name>
        <dbReference type="ChEBI" id="CHEBI:49883"/>
        <label>2</label>
    </ligand>
</feature>
<feature type="binding site" evidence="6">
    <location>
        <position position="79"/>
    </location>
    <ligand>
        <name>[4Fe-4S] cluster</name>
        <dbReference type="ChEBI" id="CHEBI:49883"/>
        <label>2</label>
    </ligand>
</feature>
<dbReference type="Proteomes" id="UP001620408">
    <property type="component" value="Unassembled WGS sequence"/>
</dbReference>
<dbReference type="HAMAP" id="MF_02201">
    <property type="entry name" value="NapF"/>
    <property type="match status" value="1"/>
</dbReference>
<keyword evidence="9" id="KW-1185">Reference proteome</keyword>
<feature type="binding site" evidence="6">
    <location>
        <position position="157"/>
    </location>
    <ligand>
        <name>[4Fe-4S] cluster</name>
        <dbReference type="ChEBI" id="CHEBI:49883"/>
        <label>3</label>
    </ligand>
</feature>
<feature type="binding site" evidence="6">
    <location>
        <position position="150"/>
    </location>
    <ligand>
        <name>[4Fe-4S] cluster</name>
        <dbReference type="ChEBI" id="CHEBI:49883"/>
        <label>3</label>
    </ligand>
</feature>
<dbReference type="InterPro" id="IPR004496">
    <property type="entry name" value="NapF"/>
</dbReference>